<protein>
    <submittedName>
        <fullName evidence="6">Fatty acyl-AMP ligase</fullName>
    </submittedName>
</protein>
<keyword evidence="2 6" id="KW-0436">Ligase</keyword>
<evidence type="ECO:0000256" key="2">
    <source>
        <dbReference type="ARBA" id="ARBA00022598"/>
    </source>
</evidence>
<dbReference type="RefSeq" id="WP_229386077.1">
    <property type="nucleotide sequence ID" value="NZ_JAGTTN010000009.1"/>
</dbReference>
<dbReference type="SUPFAM" id="SSF56801">
    <property type="entry name" value="Acetyl-CoA synthetase-like"/>
    <property type="match status" value="1"/>
</dbReference>
<gene>
    <name evidence="6" type="ORF">KEC57_17955</name>
</gene>
<name>A0A9X1S3U1_9MICO</name>
<dbReference type="InterPro" id="IPR040097">
    <property type="entry name" value="FAAL/FAAC"/>
</dbReference>
<dbReference type="Pfam" id="PF00501">
    <property type="entry name" value="AMP-binding"/>
    <property type="match status" value="1"/>
</dbReference>
<feature type="domain" description="AMP-dependent synthetase/ligase" evidence="5">
    <location>
        <begin position="5"/>
        <end position="395"/>
    </location>
</feature>
<dbReference type="Gene3D" id="3.30.300.30">
    <property type="match status" value="1"/>
</dbReference>
<evidence type="ECO:0000256" key="4">
    <source>
        <dbReference type="ARBA" id="ARBA00023098"/>
    </source>
</evidence>
<dbReference type="EMBL" id="JAGTTN010000009">
    <property type="protein sequence ID" value="MCC2034076.1"/>
    <property type="molecule type" value="Genomic_DNA"/>
</dbReference>
<dbReference type="PROSITE" id="PS00455">
    <property type="entry name" value="AMP_BINDING"/>
    <property type="match status" value="1"/>
</dbReference>
<dbReference type="GO" id="GO:0016874">
    <property type="term" value="F:ligase activity"/>
    <property type="evidence" value="ECO:0007669"/>
    <property type="project" value="UniProtKB-KW"/>
</dbReference>
<proteinExistence type="inferred from homology"/>
<evidence type="ECO:0000256" key="3">
    <source>
        <dbReference type="ARBA" id="ARBA00022832"/>
    </source>
</evidence>
<evidence type="ECO:0000259" key="5">
    <source>
        <dbReference type="Pfam" id="PF00501"/>
    </source>
</evidence>
<keyword evidence="3" id="KW-0276">Fatty acid metabolism</keyword>
<dbReference type="GO" id="GO:0006631">
    <property type="term" value="P:fatty acid metabolic process"/>
    <property type="evidence" value="ECO:0007669"/>
    <property type="project" value="UniProtKB-KW"/>
</dbReference>
<evidence type="ECO:0000313" key="6">
    <source>
        <dbReference type="EMBL" id="MCC2034076.1"/>
    </source>
</evidence>
<dbReference type="InterPro" id="IPR020845">
    <property type="entry name" value="AMP-binding_CS"/>
</dbReference>
<dbReference type="GO" id="GO:0071766">
    <property type="term" value="P:Actinobacterium-type cell wall biogenesis"/>
    <property type="evidence" value="ECO:0007669"/>
    <property type="project" value="UniProtKB-ARBA"/>
</dbReference>
<accession>A0A9X1S3U1</accession>
<dbReference type="InterPro" id="IPR000873">
    <property type="entry name" value="AMP-dep_synth/lig_dom"/>
</dbReference>
<comment type="similarity">
    <text evidence="1">Belongs to the ATP-dependent AMP-binding enzyme family.</text>
</comment>
<dbReference type="GO" id="GO:0008610">
    <property type="term" value="P:lipid biosynthetic process"/>
    <property type="evidence" value="ECO:0007669"/>
    <property type="project" value="InterPro"/>
</dbReference>
<dbReference type="CDD" id="cd05931">
    <property type="entry name" value="FAAL"/>
    <property type="match status" value="1"/>
</dbReference>
<dbReference type="AlphaFoldDB" id="A0A9X1S3U1"/>
<dbReference type="FunFam" id="3.40.50.12780:FF:000013">
    <property type="entry name" value="Long-chain-fatty-acid--AMP ligase FadD32"/>
    <property type="match status" value="1"/>
</dbReference>
<dbReference type="PANTHER" id="PTHR22754:SF32">
    <property type="entry name" value="DISCO-INTERACTING PROTEIN 2"/>
    <property type="match status" value="1"/>
</dbReference>
<dbReference type="InterPro" id="IPR042099">
    <property type="entry name" value="ANL_N_sf"/>
</dbReference>
<organism evidence="6 7">
    <name type="scientific">Microbacterium allomyrinae</name>
    <dbReference type="NCBI Taxonomy" id="2830666"/>
    <lineage>
        <taxon>Bacteria</taxon>
        <taxon>Bacillati</taxon>
        <taxon>Actinomycetota</taxon>
        <taxon>Actinomycetes</taxon>
        <taxon>Micrococcales</taxon>
        <taxon>Microbacteriaceae</taxon>
        <taxon>Microbacterium</taxon>
    </lineage>
</organism>
<dbReference type="InterPro" id="IPR045851">
    <property type="entry name" value="AMP-bd_C_sf"/>
</dbReference>
<sequence length="571" mass="60566">MRRSASRVGDDRGIRFYADEKNSVRLGYRELDERARARASELNDRGYGVGDVAVLGFEPGLGFVEAVYAVLYAGMTIAPVPVTVGRNPQSVIDRIAAITTDAGARIALTDASARPLFDAAGLSGVEVAALPEPQLGRAATWSPPEIDADSIALLQYTSGSTGTPKGVIVTHGNLVANEEAIGATIDDGPDAVWVGWLPHYHDMGLIGLLFRPVYAGVDSVLTSPSRFLRRPLLWLRLITKHKGTFTVAPDFAYRLCAQVVTDEQLAELDLSSLTHIVTGAEPIKTSTVDLFVDRFAAAGLDPAAMIPAYGMAETTLIISAASGRPVRAISADLGAIERGDLLPAADERSVDLVLCGPPVPGSTVAIVDPVTHVAVPDGRIGEIWVNGPSVTHGYWGRPEETAEAYGFHLPDTDKTFLRTGDLGAIVDGEVVVAGRLKDLIISHGRNVFPQDVESIASAVVGTDPACLSAAFALDEHQPSEVGVAVEVDPKTLATADVEALVHRVRRDVMAEFGLPSVGIALLRKGMLPRTTSGKIQRRRARAELLDGQLTLAAIDGITIAGERHEVDLTVT</sequence>
<keyword evidence="7" id="KW-1185">Reference proteome</keyword>
<comment type="caution">
    <text evidence="6">The sequence shown here is derived from an EMBL/GenBank/DDBJ whole genome shotgun (WGS) entry which is preliminary data.</text>
</comment>
<evidence type="ECO:0000313" key="7">
    <source>
        <dbReference type="Proteomes" id="UP001139354"/>
    </source>
</evidence>
<dbReference type="Proteomes" id="UP001139354">
    <property type="component" value="Unassembled WGS sequence"/>
</dbReference>
<keyword evidence="4" id="KW-0443">Lipid metabolism</keyword>
<reference evidence="6" key="1">
    <citation type="submission" date="2021-04" db="EMBL/GenBank/DDBJ databases">
        <title>Microbacterium tenobrionis sp. nov. and Microbacterium allomyrinae sp. nov., isolated from larvae of Tenobrio molitor and Allomyrina dichotoma, respectively.</title>
        <authorList>
            <person name="Lee S.D."/>
        </authorList>
    </citation>
    <scope>NUCLEOTIDE SEQUENCE</scope>
    <source>
        <strain evidence="6">BWT-G7</strain>
    </source>
</reference>
<dbReference type="PANTHER" id="PTHR22754">
    <property type="entry name" value="DISCO-INTERACTING PROTEIN 2 DIP2 -RELATED"/>
    <property type="match status" value="1"/>
</dbReference>
<dbReference type="Gene3D" id="3.40.50.12780">
    <property type="entry name" value="N-terminal domain of ligase-like"/>
    <property type="match status" value="1"/>
</dbReference>
<evidence type="ECO:0000256" key="1">
    <source>
        <dbReference type="ARBA" id="ARBA00006432"/>
    </source>
</evidence>